<evidence type="ECO:0000313" key="3">
    <source>
        <dbReference type="Proteomes" id="UP001501578"/>
    </source>
</evidence>
<dbReference type="Proteomes" id="UP001501578">
    <property type="component" value="Unassembled WGS sequence"/>
</dbReference>
<reference evidence="2 3" key="1">
    <citation type="journal article" date="2019" name="Int. J. Syst. Evol. Microbiol.">
        <title>The Global Catalogue of Microorganisms (GCM) 10K type strain sequencing project: providing services to taxonomists for standard genome sequencing and annotation.</title>
        <authorList>
            <consortium name="The Broad Institute Genomics Platform"/>
            <consortium name="The Broad Institute Genome Sequencing Center for Infectious Disease"/>
            <person name="Wu L."/>
            <person name="Ma J."/>
        </authorList>
    </citation>
    <scope>NUCLEOTIDE SEQUENCE [LARGE SCALE GENOMIC DNA]</scope>
    <source>
        <strain evidence="2 3">JCM 11136</strain>
    </source>
</reference>
<sequence length="46" mass="4951">MDNRFLARLLLGMAALAAVPLTGSSDPALVNVTAIIERVYVPLFYS</sequence>
<proteinExistence type="predicted"/>
<dbReference type="RefSeq" id="WP_343954021.1">
    <property type="nucleotide sequence ID" value="NZ_BAAAHQ010000041.1"/>
</dbReference>
<name>A0ABN1QWT6_9ACTN</name>
<gene>
    <name evidence="2" type="ORF">GCM10009560_65190</name>
</gene>
<evidence type="ECO:0000256" key="1">
    <source>
        <dbReference type="SAM" id="SignalP"/>
    </source>
</evidence>
<dbReference type="EMBL" id="BAAAHQ010000041">
    <property type="protein sequence ID" value="GAA0948120.1"/>
    <property type="molecule type" value="Genomic_DNA"/>
</dbReference>
<feature type="signal peptide" evidence="1">
    <location>
        <begin position="1"/>
        <end position="17"/>
    </location>
</feature>
<feature type="chain" id="PRO_5045120321" evidence="1">
    <location>
        <begin position="18"/>
        <end position="46"/>
    </location>
</feature>
<evidence type="ECO:0000313" key="2">
    <source>
        <dbReference type="EMBL" id="GAA0948120.1"/>
    </source>
</evidence>
<comment type="caution">
    <text evidence="2">The sequence shown here is derived from an EMBL/GenBank/DDBJ whole genome shotgun (WGS) entry which is preliminary data.</text>
</comment>
<protein>
    <submittedName>
        <fullName evidence="2">Uncharacterized protein</fullName>
    </submittedName>
</protein>
<organism evidence="2 3">
    <name type="scientific">Nonomuraea longicatena</name>
    <dbReference type="NCBI Taxonomy" id="83682"/>
    <lineage>
        <taxon>Bacteria</taxon>
        <taxon>Bacillati</taxon>
        <taxon>Actinomycetota</taxon>
        <taxon>Actinomycetes</taxon>
        <taxon>Streptosporangiales</taxon>
        <taxon>Streptosporangiaceae</taxon>
        <taxon>Nonomuraea</taxon>
    </lineage>
</organism>
<accession>A0ABN1QWT6</accession>
<keyword evidence="1" id="KW-0732">Signal</keyword>
<keyword evidence="3" id="KW-1185">Reference proteome</keyword>